<proteinExistence type="predicted"/>
<reference evidence="1 2" key="1">
    <citation type="submission" date="2013-08" db="EMBL/GenBank/DDBJ databases">
        <authorList>
            <person name="Trees D."/>
        </authorList>
    </citation>
    <scope>NUCLEOTIDE SEQUENCE [LARGE SCALE GENOMIC DNA]</scope>
    <source>
        <strain evidence="1 2">3502</strain>
    </source>
</reference>
<organism evidence="1 2">
    <name type="scientific">Neisseria gonorrhoeae 3502</name>
    <dbReference type="NCBI Taxonomy" id="1193404"/>
    <lineage>
        <taxon>Bacteria</taxon>
        <taxon>Pseudomonadati</taxon>
        <taxon>Pseudomonadota</taxon>
        <taxon>Betaproteobacteria</taxon>
        <taxon>Neisseriales</taxon>
        <taxon>Neisseriaceae</taxon>
        <taxon>Neisseria</taxon>
    </lineage>
</organism>
<dbReference type="AlphaFoldDB" id="A0AA44U9G5"/>
<accession>A0AA44U9G5</accession>
<gene>
    <name evidence="1" type="ORF">N776_00930</name>
</gene>
<name>A0AA44U9G5_NEIGO</name>
<comment type="caution">
    <text evidence="1">The sequence shown here is derived from an EMBL/GenBank/DDBJ whole genome shotgun (WGS) entry which is preliminary data.</text>
</comment>
<evidence type="ECO:0000313" key="2">
    <source>
        <dbReference type="Proteomes" id="UP000223296"/>
    </source>
</evidence>
<sequence>MRSRTNEPPISPTPMRAIWFKMGICVNGFRKVPPW</sequence>
<dbReference type="EMBL" id="AVBE01000002">
    <property type="protein sequence ID" value="PHJ35839.1"/>
    <property type="molecule type" value="Genomic_DNA"/>
</dbReference>
<protein>
    <submittedName>
        <fullName evidence="1">Uncharacterized protein</fullName>
    </submittedName>
</protein>
<evidence type="ECO:0000313" key="1">
    <source>
        <dbReference type="EMBL" id="PHJ35839.1"/>
    </source>
</evidence>
<dbReference type="Proteomes" id="UP000223296">
    <property type="component" value="Unassembled WGS sequence"/>
</dbReference>